<dbReference type="PANTHER" id="PTHR23150">
    <property type="entry name" value="SULFATASE MODIFYING FACTOR 1, 2"/>
    <property type="match status" value="1"/>
</dbReference>
<gene>
    <name evidence="2" type="ORF">A2519_08235</name>
</gene>
<sequence>MQRYLKSVIILIILTLPFTLNAQLTYDTLDLGNGISIPMVLIPPGTFMMGPDSLHCTQIAAQGSWYLNQVQCPQHQVTITKPYWLGVTEVTQAQFAAIMGDSIITYSTSRNSRGPNYPAYLNVSPTRARDFCSHVAELTGKPVRLPTDAEWEYACRAGTTTKYFWGETTVQQSLYVAPSGDFSQVGSRQPNPWGLYDIAGNVWEYVGDNNYTTPTVPETDPNHYNGAYNCAILRGGGILDNWYWSASRLAQVCGSGADHTIRVAADYTGTNIINNKTGQKRNERSIHCSPNPFNPSTTITINGLQPQVRSVVKIYNGEGSLVTTLNTGSSEHAVIFWNAANLPSGMYYIRAVVGSKVLRTRALLLK</sequence>
<evidence type="ECO:0000313" key="2">
    <source>
        <dbReference type="EMBL" id="OGK06252.1"/>
    </source>
</evidence>
<feature type="domain" description="Sulfatase-modifying factor enzyme-like" evidence="1">
    <location>
        <begin position="39"/>
        <end position="250"/>
    </location>
</feature>
<dbReference type="InterPro" id="IPR016187">
    <property type="entry name" value="CTDL_fold"/>
</dbReference>
<dbReference type="InterPro" id="IPR005532">
    <property type="entry name" value="SUMF_dom"/>
</dbReference>
<dbReference type="Gene3D" id="3.90.1580.10">
    <property type="entry name" value="paralog of FGE (formylglycine-generating enzyme)"/>
    <property type="match status" value="1"/>
</dbReference>
<dbReference type="AlphaFoldDB" id="A0A1F7FIF9"/>
<dbReference type="EMBL" id="MFYX01000033">
    <property type="protein sequence ID" value="OGK06252.1"/>
    <property type="molecule type" value="Genomic_DNA"/>
</dbReference>
<dbReference type="Pfam" id="PF03781">
    <property type="entry name" value="FGE-sulfatase"/>
    <property type="match status" value="1"/>
</dbReference>
<evidence type="ECO:0000259" key="1">
    <source>
        <dbReference type="Pfam" id="PF03781"/>
    </source>
</evidence>
<dbReference type="InterPro" id="IPR026444">
    <property type="entry name" value="Secre_tail"/>
</dbReference>
<dbReference type="InterPro" id="IPR051043">
    <property type="entry name" value="Sulfatase_Mod_Factor_Kinase"/>
</dbReference>
<comment type="caution">
    <text evidence="2">The sequence shown here is derived from an EMBL/GenBank/DDBJ whole genome shotgun (WGS) entry which is preliminary data.</text>
</comment>
<organism evidence="2 3">
    <name type="scientific">Candidatus Raymondbacteria bacterium RIFOXYD12_FULL_49_13</name>
    <dbReference type="NCBI Taxonomy" id="1817890"/>
    <lineage>
        <taxon>Bacteria</taxon>
        <taxon>Raymondiibacteriota</taxon>
    </lineage>
</organism>
<protein>
    <recommendedName>
        <fullName evidence="1">Sulfatase-modifying factor enzyme-like domain-containing protein</fullName>
    </recommendedName>
</protein>
<reference evidence="2 3" key="1">
    <citation type="journal article" date="2016" name="Nat. Commun.">
        <title>Thousands of microbial genomes shed light on interconnected biogeochemical processes in an aquifer system.</title>
        <authorList>
            <person name="Anantharaman K."/>
            <person name="Brown C.T."/>
            <person name="Hug L.A."/>
            <person name="Sharon I."/>
            <person name="Castelle C.J."/>
            <person name="Probst A.J."/>
            <person name="Thomas B.C."/>
            <person name="Singh A."/>
            <person name="Wilkins M.J."/>
            <person name="Karaoz U."/>
            <person name="Brodie E.L."/>
            <person name="Williams K.H."/>
            <person name="Hubbard S.S."/>
            <person name="Banfield J.F."/>
        </authorList>
    </citation>
    <scope>NUCLEOTIDE SEQUENCE [LARGE SCALE GENOMIC DNA]</scope>
</reference>
<dbReference type="Proteomes" id="UP000179243">
    <property type="component" value="Unassembled WGS sequence"/>
</dbReference>
<dbReference type="NCBIfam" id="TIGR04183">
    <property type="entry name" value="Por_Secre_tail"/>
    <property type="match status" value="1"/>
</dbReference>
<accession>A0A1F7FIF9</accession>
<dbReference type="SUPFAM" id="SSF56436">
    <property type="entry name" value="C-type lectin-like"/>
    <property type="match status" value="1"/>
</dbReference>
<evidence type="ECO:0000313" key="3">
    <source>
        <dbReference type="Proteomes" id="UP000179243"/>
    </source>
</evidence>
<name>A0A1F7FIF9_UNCRA</name>
<dbReference type="InterPro" id="IPR042095">
    <property type="entry name" value="SUMF_sf"/>
</dbReference>
<proteinExistence type="predicted"/>
<dbReference type="PANTHER" id="PTHR23150:SF19">
    <property type="entry name" value="FORMYLGLYCINE-GENERATING ENZYME"/>
    <property type="match status" value="1"/>
</dbReference>
<dbReference type="GO" id="GO:0120147">
    <property type="term" value="F:formylglycine-generating oxidase activity"/>
    <property type="evidence" value="ECO:0007669"/>
    <property type="project" value="TreeGrafter"/>
</dbReference>